<dbReference type="SUPFAM" id="SSF51735">
    <property type="entry name" value="NAD(P)-binding Rossmann-fold domains"/>
    <property type="match status" value="1"/>
</dbReference>
<dbReference type="InterPro" id="IPR050177">
    <property type="entry name" value="Lipid_A_modif_metabolic_enz"/>
</dbReference>
<dbReference type="Proteomes" id="UP000587586">
    <property type="component" value="Unassembled WGS sequence"/>
</dbReference>
<feature type="domain" description="NAD-dependent epimerase/dehydratase" evidence="1">
    <location>
        <begin position="18"/>
        <end position="264"/>
    </location>
</feature>
<dbReference type="Gene3D" id="3.90.25.10">
    <property type="entry name" value="UDP-galactose 4-epimerase, domain 1"/>
    <property type="match status" value="1"/>
</dbReference>
<evidence type="ECO:0000259" key="1">
    <source>
        <dbReference type="Pfam" id="PF01370"/>
    </source>
</evidence>
<dbReference type="CDD" id="cd05256">
    <property type="entry name" value="UDP_AE_SDR_e"/>
    <property type="match status" value="1"/>
</dbReference>
<dbReference type="EMBL" id="BLXZ01000005">
    <property type="protein sequence ID" value="GFO69212.1"/>
    <property type="molecule type" value="Genomic_DNA"/>
</dbReference>
<comment type="caution">
    <text evidence="2">The sequence shown here is derived from an EMBL/GenBank/DDBJ whole genome shotgun (WGS) entry which is preliminary data.</text>
</comment>
<name>A0A6V8N9F5_9BACT</name>
<organism evidence="2 3">
    <name type="scientific">Geomonas limicola</name>
    <dbReference type="NCBI Taxonomy" id="2740186"/>
    <lineage>
        <taxon>Bacteria</taxon>
        <taxon>Pseudomonadati</taxon>
        <taxon>Thermodesulfobacteriota</taxon>
        <taxon>Desulfuromonadia</taxon>
        <taxon>Geobacterales</taxon>
        <taxon>Geobacteraceae</taxon>
        <taxon>Geomonas</taxon>
    </lineage>
</organism>
<proteinExistence type="predicted"/>
<gene>
    <name evidence="2" type="primary">wbpP</name>
    <name evidence="2" type="ORF">GMLC_27910</name>
</gene>
<reference evidence="3" key="1">
    <citation type="submission" date="2020-06" db="EMBL/GenBank/DDBJ databases">
        <title>Draft genomic sequecing of Geomonas sp. Red745.</title>
        <authorList>
            <person name="Itoh H."/>
            <person name="Xu Z.X."/>
            <person name="Ushijima N."/>
            <person name="Masuda Y."/>
            <person name="Shiratori Y."/>
            <person name="Senoo K."/>
        </authorList>
    </citation>
    <scope>NUCLEOTIDE SEQUENCE [LARGE SCALE GENOMIC DNA]</scope>
    <source>
        <strain evidence="3">Red745</strain>
    </source>
</reference>
<protein>
    <submittedName>
        <fullName evidence="2">Capsular polysaccharide biosynthesis protein</fullName>
    </submittedName>
</protein>
<accession>A0A6V8N9F5</accession>
<keyword evidence="3" id="KW-1185">Reference proteome</keyword>
<dbReference type="Pfam" id="PF01370">
    <property type="entry name" value="Epimerase"/>
    <property type="match status" value="1"/>
</dbReference>
<dbReference type="AlphaFoldDB" id="A0A6V8N9F5"/>
<dbReference type="PRINTS" id="PR01713">
    <property type="entry name" value="NUCEPIMERASE"/>
</dbReference>
<dbReference type="PANTHER" id="PTHR43245">
    <property type="entry name" value="BIFUNCTIONAL POLYMYXIN RESISTANCE PROTEIN ARNA"/>
    <property type="match status" value="1"/>
</dbReference>
<evidence type="ECO:0000313" key="2">
    <source>
        <dbReference type="EMBL" id="GFO69212.1"/>
    </source>
</evidence>
<dbReference type="InterPro" id="IPR036291">
    <property type="entry name" value="NAD(P)-bd_dom_sf"/>
</dbReference>
<dbReference type="PANTHER" id="PTHR43245:SF13">
    <property type="entry name" value="UDP-D-APIOSE_UDP-D-XYLOSE SYNTHASE 2"/>
    <property type="match status" value="1"/>
</dbReference>
<evidence type="ECO:0000313" key="3">
    <source>
        <dbReference type="Proteomes" id="UP000587586"/>
    </source>
</evidence>
<dbReference type="Gene3D" id="3.40.50.720">
    <property type="entry name" value="NAD(P)-binding Rossmann-like Domain"/>
    <property type="match status" value="1"/>
</dbReference>
<dbReference type="RefSeq" id="WP_183361783.1">
    <property type="nucleotide sequence ID" value="NZ_BLXZ01000005.1"/>
</dbReference>
<dbReference type="InterPro" id="IPR001509">
    <property type="entry name" value="Epimerase_deHydtase"/>
</dbReference>
<sequence>MTAYEDLKRQLRAEPRCWLVTGVAGFIGSNLLEHLLRLDQRVVGLDNFSTGSRANLDEVRILVGEDVWSRFRFIEGDIRDPAACAAASQGADYVLHQAALGSVPRSIDNPYNTNDNNVTGTLNMMLAARDAKVRRFVYASSSAVYGDHPALPKVEEHIGRSLSPYAVSKHVCELYAHQVASHYGLECVGLRYFNVFGPRQDPDGPYAAVIPKWVAAMIAGEPVYINGTGETSRDFCFVENVVQVNLLAATGQNPDAVNRAYNVALNDRTSLTQLFELLRSRLASHYPHLEQFAPIYRNFRAGDVMHSQADIDKACTLLGYCPTHTIGQGLDVALDWYRKLR</sequence>